<dbReference type="AlphaFoldDB" id="A0A9D4QD67"/>
<dbReference type="PANTHER" id="PTHR11208">
    <property type="entry name" value="RNA-BINDING PROTEIN RELATED"/>
    <property type="match status" value="1"/>
</dbReference>
<dbReference type="Proteomes" id="UP000821837">
    <property type="component" value="Chromosome 11"/>
</dbReference>
<dbReference type="PANTHER" id="PTHR11208:SF45">
    <property type="entry name" value="SPLICING FACTOR 1"/>
    <property type="match status" value="1"/>
</dbReference>
<evidence type="ECO:0000313" key="21">
    <source>
        <dbReference type="Proteomes" id="UP000821837"/>
    </source>
</evidence>
<feature type="region of interest" description="Disordered" evidence="18">
    <location>
        <begin position="131"/>
        <end position="151"/>
    </location>
</feature>
<dbReference type="GO" id="GO:0045131">
    <property type="term" value="F:pre-mRNA branch point binding"/>
    <property type="evidence" value="ECO:0007669"/>
    <property type="project" value="UniProtKB-UniRule"/>
</dbReference>
<keyword evidence="8 17" id="KW-0863">Zinc-finger</keyword>
<dbReference type="GO" id="GO:0005654">
    <property type="term" value="C:nucleoplasm"/>
    <property type="evidence" value="ECO:0007669"/>
    <property type="project" value="UniProtKB-ARBA"/>
</dbReference>
<dbReference type="InterPro" id="IPR055256">
    <property type="entry name" value="KH_1_KHDC4/BBP-like"/>
</dbReference>
<protein>
    <recommendedName>
        <fullName evidence="17">Branchpoint-bridging protein</fullName>
    </recommendedName>
</protein>
<keyword evidence="13" id="KW-0804">Transcription</keyword>
<evidence type="ECO:0000256" key="9">
    <source>
        <dbReference type="ARBA" id="ARBA00022833"/>
    </source>
</evidence>
<keyword evidence="5 17" id="KW-0507">mRNA processing</keyword>
<dbReference type="GO" id="GO:0048024">
    <property type="term" value="P:regulation of mRNA splicing, via spliceosome"/>
    <property type="evidence" value="ECO:0007669"/>
    <property type="project" value="TreeGrafter"/>
</dbReference>
<comment type="subcellular location">
    <subcellularLocation>
        <location evidence="1 17">Nucleus</location>
    </subcellularLocation>
</comment>
<evidence type="ECO:0000256" key="14">
    <source>
        <dbReference type="ARBA" id="ARBA00023187"/>
    </source>
</evidence>
<evidence type="ECO:0000256" key="3">
    <source>
        <dbReference type="ARBA" id="ARBA00022491"/>
    </source>
</evidence>
<dbReference type="VEuPathDB" id="VectorBase:RSAN_044442"/>
<accession>A0A9D4QD67</accession>
<dbReference type="FunFam" id="3.30.1370.10:FF:000016">
    <property type="entry name" value="Putative splicing factor 1"/>
    <property type="match status" value="1"/>
</dbReference>
<dbReference type="InterPro" id="IPR004087">
    <property type="entry name" value="KH_dom"/>
</dbReference>
<dbReference type="InterPro" id="IPR045071">
    <property type="entry name" value="BBP-like"/>
</dbReference>
<evidence type="ECO:0000256" key="13">
    <source>
        <dbReference type="ARBA" id="ARBA00023163"/>
    </source>
</evidence>
<dbReference type="GO" id="GO:0000398">
    <property type="term" value="P:mRNA splicing, via spliceosome"/>
    <property type="evidence" value="ECO:0007669"/>
    <property type="project" value="UniProtKB-UniRule"/>
</dbReference>
<keyword evidence="3" id="KW-0678">Repressor</keyword>
<dbReference type="EMBL" id="JABSTV010001247">
    <property type="protein sequence ID" value="KAH7973059.1"/>
    <property type="molecule type" value="Genomic_DNA"/>
</dbReference>
<reference evidence="20" key="1">
    <citation type="journal article" date="2020" name="Cell">
        <title>Large-Scale Comparative Analyses of Tick Genomes Elucidate Their Genetic Diversity and Vector Capacities.</title>
        <authorList>
            <consortium name="Tick Genome and Microbiome Consortium (TIGMIC)"/>
            <person name="Jia N."/>
            <person name="Wang J."/>
            <person name="Shi W."/>
            <person name="Du L."/>
            <person name="Sun Y."/>
            <person name="Zhan W."/>
            <person name="Jiang J.F."/>
            <person name="Wang Q."/>
            <person name="Zhang B."/>
            <person name="Ji P."/>
            <person name="Bell-Sakyi L."/>
            <person name="Cui X.M."/>
            <person name="Yuan T.T."/>
            <person name="Jiang B.G."/>
            <person name="Yang W.F."/>
            <person name="Lam T.T."/>
            <person name="Chang Q.C."/>
            <person name="Ding S.J."/>
            <person name="Wang X.J."/>
            <person name="Zhu J.G."/>
            <person name="Ruan X.D."/>
            <person name="Zhao L."/>
            <person name="Wei J.T."/>
            <person name="Ye R.Z."/>
            <person name="Que T.C."/>
            <person name="Du C.H."/>
            <person name="Zhou Y.H."/>
            <person name="Cheng J.X."/>
            <person name="Dai P.F."/>
            <person name="Guo W.B."/>
            <person name="Han X.H."/>
            <person name="Huang E.J."/>
            <person name="Li L.F."/>
            <person name="Wei W."/>
            <person name="Gao Y.C."/>
            <person name="Liu J.Z."/>
            <person name="Shao H.Z."/>
            <person name="Wang X."/>
            <person name="Wang C.C."/>
            <person name="Yang T.C."/>
            <person name="Huo Q.B."/>
            <person name="Li W."/>
            <person name="Chen H.Y."/>
            <person name="Chen S.E."/>
            <person name="Zhou L.G."/>
            <person name="Ni X.B."/>
            <person name="Tian J.H."/>
            <person name="Sheng Y."/>
            <person name="Liu T."/>
            <person name="Pan Y.S."/>
            <person name="Xia L.Y."/>
            <person name="Li J."/>
            <person name="Zhao F."/>
            <person name="Cao W.C."/>
        </authorList>
    </citation>
    <scope>NUCLEOTIDE SEQUENCE</scope>
    <source>
        <strain evidence="20">Rsan-2018</strain>
    </source>
</reference>
<evidence type="ECO:0000256" key="5">
    <source>
        <dbReference type="ARBA" id="ARBA00022664"/>
    </source>
</evidence>
<dbReference type="CDD" id="cd22382">
    <property type="entry name" value="KH-I_SF1"/>
    <property type="match status" value="1"/>
</dbReference>
<name>A0A9D4QD67_RHISA</name>
<reference evidence="20" key="2">
    <citation type="submission" date="2021-09" db="EMBL/GenBank/DDBJ databases">
        <authorList>
            <person name="Jia N."/>
            <person name="Wang J."/>
            <person name="Shi W."/>
            <person name="Du L."/>
            <person name="Sun Y."/>
            <person name="Zhan W."/>
            <person name="Jiang J."/>
            <person name="Wang Q."/>
            <person name="Zhang B."/>
            <person name="Ji P."/>
            <person name="Sakyi L.B."/>
            <person name="Cui X."/>
            <person name="Yuan T."/>
            <person name="Jiang B."/>
            <person name="Yang W."/>
            <person name="Lam T.T.-Y."/>
            <person name="Chang Q."/>
            <person name="Ding S."/>
            <person name="Wang X."/>
            <person name="Zhu J."/>
            <person name="Ruan X."/>
            <person name="Zhao L."/>
            <person name="Wei J."/>
            <person name="Que T."/>
            <person name="Du C."/>
            <person name="Cheng J."/>
            <person name="Dai P."/>
            <person name="Han X."/>
            <person name="Huang E."/>
            <person name="Gao Y."/>
            <person name="Liu J."/>
            <person name="Shao H."/>
            <person name="Ye R."/>
            <person name="Li L."/>
            <person name="Wei W."/>
            <person name="Wang X."/>
            <person name="Wang C."/>
            <person name="Huo Q."/>
            <person name="Li W."/>
            <person name="Guo W."/>
            <person name="Chen H."/>
            <person name="Chen S."/>
            <person name="Zhou L."/>
            <person name="Zhou L."/>
            <person name="Ni X."/>
            <person name="Tian J."/>
            <person name="Zhou Y."/>
            <person name="Sheng Y."/>
            <person name="Liu T."/>
            <person name="Pan Y."/>
            <person name="Xia L."/>
            <person name="Li J."/>
            <person name="Zhao F."/>
            <person name="Cao W."/>
        </authorList>
    </citation>
    <scope>NUCLEOTIDE SEQUENCE</scope>
    <source>
        <strain evidence="20">Rsan-2018</strain>
        <tissue evidence="20">Larvae</tissue>
    </source>
</reference>
<keyword evidence="10" id="KW-0694">RNA-binding</keyword>
<comment type="similarity">
    <text evidence="2 17">Belongs to the BBP/SF1 family.</text>
</comment>
<keyword evidence="4" id="KW-0597">Phosphoprotein</keyword>
<keyword evidence="14 17" id="KW-0508">mRNA splicing</keyword>
<dbReference type="SUPFAM" id="SSF54791">
    <property type="entry name" value="Eukaryotic type KH-domain (KH-domain type I)"/>
    <property type="match status" value="1"/>
</dbReference>
<dbReference type="Gene3D" id="3.30.1370.10">
    <property type="entry name" value="K Homology domain, type 1"/>
    <property type="match status" value="1"/>
</dbReference>
<dbReference type="InterPro" id="IPR036612">
    <property type="entry name" value="KH_dom_type_1_sf"/>
</dbReference>
<evidence type="ECO:0000256" key="4">
    <source>
        <dbReference type="ARBA" id="ARBA00022553"/>
    </source>
</evidence>
<evidence type="ECO:0000256" key="2">
    <source>
        <dbReference type="ARBA" id="ARBA00010382"/>
    </source>
</evidence>
<evidence type="ECO:0000256" key="10">
    <source>
        <dbReference type="ARBA" id="ARBA00022884"/>
    </source>
</evidence>
<keyword evidence="9 17" id="KW-0862">Zinc</keyword>
<keyword evidence="21" id="KW-1185">Reference proteome</keyword>
<evidence type="ECO:0000256" key="18">
    <source>
        <dbReference type="SAM" id="MobiDB-lite"/>
    </source>
</evidence>
<organism evidence="20 21">
    <name type="scientific">Rhipicephalus sanguineus</name>
    <name type="common">Brown dog tick</name>
    <name type="synonym">Ixodes sanguineus</name>
    <dbReference type="NCBI Taxonomy" id="34632"/>
    <lineage>
        <taxon>Eukaryota</taxon>
        <taxon>Metazoa</taxon>
        <taxon>Ecdysozoa</taxon>
        <taxon>Arthropoda</taxon>
        <taxon>Chelicerata</taxon>
        <taxon>Arachnida</taxon>
        <taxon>Acari</taxon>
        <taxon>Parasitiformes</taxon>
        <taxon>Ixodida</taxon>
        <taxon>Ixodoidea</taxon>
        <taxon>Ixodidae</taxon>
        <taxon>Rhipicephalinae</taxon>
        <taxon>Rhipicephalus</taxon>
        <taxon>Rhipicephalus</taxon>
    </lineage>
</organism>
<comment type="function">
    <text evidence="16">Necessary for the ATP-dependent first step of spliceosome assembly. Binds to the intron branch point sequence (BPS) 5'-UACUAAC-3' of the pre-mRNA. May act as transcription repressor.</text>
</comment>
<evidence type="ECO:0000256" key="7">
    <source>
        <dbReference type="ARBA" id="ARBA00022728"/>
    </source>
</evidence>
<evidence type="ECO:0000256" key="8">
    <source>
        <dbReference type="ARBA" id="ARBA00022771"/>
    </source>
</evidence>
<dbReference type="GO" id="GO:0005681">
    <property type="term" value="C:spliceosomal complex"/>
    <property type="evidence" value="ECO:0007669"/>
    <property type="project" value="UniProtKB-KW"/>
</dbReference>
<evidence type="ECO:0000256" key="15">
    <source>
        <dbReference type="ARBA" id="ARBA00023242"/>
    </source>
</evidence>
<evidence type="ECO:0000256" key="16">
    <source>
        <dbReference type="ARBA" id="ARBA00055181"/>
    </source>
</evidence>
<keyword evidence="12" id="KW-0805">Transcription regulation</keyword>
<evidence type="ECO:0000256" key="17">
    <source>
        <dbReference type="RuleBase" id="RU367126"/>
    </source>
</evidence>
<sequence length="151" mass="16976">MFTINPEYKPPSDYKPPLVRLHEKVMIPQEEHPDINFAGLLTGPRGSTLKFFENEFGAKIIIRGIGSAKEGKVGRKDAQALPGENEPLHAYATASSQESVRKDVDRIQETIRQSIEAPQDQNRLRRMQLRELASLNGTPRENGHFNGPRCS</sequence>
<evidence type="ECO:0000256" key="11">
    <source>
        <dbReference type="ARBA" id="ARBA00022990"/>
    </source>
</evidence>
<dbReference type="GO" id="GO:0003729">
    <property type="term" value="F:mRNA binding"/>
    <property type="evidence" value="ECO:0007669"/>
    <property type="project" value="TreeGrafter"/>
</dbReference>
<comment type="caution">
    <text evidence="20">The sequence shown here is derived from an EMBL/GenBank/DDBJ whole genome shotgun (WGS) entry which is preliminary data.</text>
</comment>
<dbReference type="Pfam" id="PF22675">
    <property type="entry name" value="KH-I_KHDC4-BBP"/>
    <property type="match status" value="1"/>
</dbReference>
<keyword evidence="15 17" id="KW-0539">Nucleus</keyword>
<evidence type="ECO:0000256" key="12">
    <source>
        <dbReference type="ARBA" id="ARBA00023015"/>
    </source>
</evidence>
<evidence type="ECO:0000313" key="20">
    <source>
        <dbReference type="EMBL" id="KAH7973059.1"/>
    </source>
</evidence>
<comment type="function">
    <text evidence="17">Necessary for the splicing of pre-mRNA. Has a role in the recognition of the branch site (5'-UACUAAC-3'), the pyrimidine tract and the 3'-splice site at the 3'-end of introns.</text>
</comment>
<gene>
    <name evidence="20" type="ORF">HPB52_020901</name>
</gene>
<dbReference type="GO" id="GO:0008270">
    <property type="term" value="F:zinc ion binding"/>
    <property type="evidence" value="ECO:0007669"/>
    <property type="project" value="UniProtKB-UniRule"/>
</dbReference>
<keyword evidence="6 17" id="KW-0479">Metal-binding</keyword>
<evidence type="ECO:0000259" key="19">
    <source>
        <dbReference type="SMART" id="SM00322"/>
    </source>
</evidence>
<keyword evidence="11" id="KW-0007">Acetylation</keyword>
<dbReference type="SMART" id="SM00322">
    <property type="entry name" value="KH"/>
    <property type="match status" value="1"/>
</dbReference>
<proteinExistence type="inferred from homology"/>
<evidence type="ECO:0000256" key="6">
    <source>
        <dbReference type="ARBA" id="ARBA00022723"/>
    </source>
</evidence>
<keyword evidence="7 17" id="KW-0747">Spliceosome</keyword>
<evidence type="ECO:0000256" key="1">
    <source>
        <dbReference type="ARBA" id="ARBA00004123"/>
    </source>
</evidence>
<feature type="domain" description="K Homology" evidence="19">
    <location>
        <begin position="19"/>
        <end position="112"/>
    </location>
</feature>